<dbReference type="PANTHER" id="PTHR43797">
    <property type="entry name" value="HOMOCYSTEINE/CYSTEINE SYNTHASE"/>
    <property type="match status" value="1"/>
</dbReference>
<dbReference type="RefSeq" id="WP_247957524.1">
    <property type="nucleotide sequence ID" value="NZ_CP078077.1"/>
</dbReference>
<accession>A0ABY4INX4</accession>
<organism evidence="6 7">
    <name type="scientific">Microbacterium galbinum</name>
    <dbReference type="NCBI Taxonomy" id="2851646"/>
    <lineage>
        <taxon>Bacteria</taxon>
        <taxon>Bacillati</taxon>
        <taxon>Actinomycetota</taxon>
        <taxon>Actinomycetes</taxon>
        <taxon>Micrococcales</taxon>
        <taxon>Microbacteriaceae</taxon>
        <taxon>Microbacterium</taxon>
    </lineage>
</organism>
<comment type="similarity">
    <text evidence="2 5">Belongs to the trans-sulfuration enzymes family.</text>
</comment>
<evidence type="ECO:0000313" key="6">
    <source>
        <dbReference type="EMBL" id="UPL14494.1"/>
    </source>
</evidence>
<evidence type="ECO:0000256" key="1">
    <source>
        <dbReference type="ARBA" id="ARBA00001933"/>
    </source>
</evidence>
<proteinExistence type="inferred from homology"/>
<evidence type="ECO:0000313" key="7">
    <source>
        <dbReference type="Proteomes" id="UP000831963"/>
    </source>
</evidence>
<dbReference type="PANTHER" id="PTHR43797:SF2">
    <property type="entry name" value="HOMOCYSTEINE_CYSTEINE SYNTHASE"/>
    <property type="match status" value="1"/>
</dbReference>
<evidence type="ECO:0000256" key="3">
    <source>
        <dbReference type="ARBA" id="ARBA00022679"/>
    </source>
</evidence>
<gene>
    <name evidence="6" type="ORF">KV396_08405</name>
</gene>
<dbReference type="Gene3D" id="3.40.640.10">
    <property type="entry name" value="Type I PLP-dependent aspartate aminotransferase-like (Major domain)"/>
    <property type="match status" value="1"/>
</dbReference>
<dbReference type="Pfam" id="PF01053">
    <property type="entry name" value="Cys_Met_Meta_PP"/>
    <property type="match status" value="1"/>
</dbReference>
<evidence type="ECO:0000256" key="2">
    <source>
        <dbReference type="ARBA" id="ARBA00009077"/>
    </source>
</evidence>
<dbReference type="InterPro" id="IPR006235">
    <property type="entry name" value="OAc-hSer/O-AcSer_sulfhydrylase"/>
</dbReference>
<evidence type="ECO:0000256" key="4">
    <source>
        <dbReference type="ARBA" id="ARBA00022898"/>
    </source>
</evidence>
<name>A0ABY4INX4_9MICO</name>
<dbReference type="CDD" id="cd00614">
    <property type="entry name" value="CGS_like"/>
    <property type="match status" value="1"/>
</dbReference>
<reference evidence="6 7" key="1">
    <citation type="submission" date="2021-06" db="EMBL/GenBank/DDBJ databases">
        <title>Genome-based taxonomic framework of Microbacterium strains isolated from marine environment, the description of four new species and reclassification of four preexisting species.</title>
        <authorList>
            <person name="Lee S.D."/>
            <person name="Kim S.-M."/>
            <person name="Byeon Y.-S."/>
            <person name="Yang H.L."/>
            <person name="Kim I.S."/>
        </authorList>
    </citation>
    <scope>NUCLEOTIDE SEQUENCE [LARGE SCALE GENOMIC DNA]</scope>
    <source>
        <strain evidence="6 7">SSW1-36</strain>
    </source>
</reference>
<sequence>MSEGIRPESVPHEVLEPVYDWTGFGFDTRQIHAGEFDEPAHGSRIAPIYLSAAFRFDSFDESTRRFGGEDGQIYSRNLNPTNEVAERRIAALEGGVGAIVVSSGQAAISAAILSIVGNGDRFVSTASIYSGTRILFGRSFARFGVGVDYVQDPTDEAEWEAAIGPDTKAIFTETIPNPKNDVVDIAAVARIAERHGIPLIVDNTIGTPYLVRPLELGAHIVVHSGTKFLTGHGAAISGIVVDGGTFDWAGSPRDYPGITDAPAPGVPSALETYGPRAYEYFVRGGIVNDLGPALSPFHAFLLQQGIETLSLRMERHVSNSRAIAEFLAQHPAVEYVDYAGLPGHPQHEIAQRTLDGRSGSVFAVTVRGGRAGAEIFIDSLRVFSRMTNIGDVRSMVLHPATTTHLSFTPELRAQLGIDEGLVRLSVGIETVADLIADLDSALAAVSAYLSGDPDAAEVAP</sequence>
<dbReference type="InterPro" id="IPR015422">
    <property type="entry name" value="PyrdxlP-dep_Trfase_small"/>
</dbReference>
<dbReference type="InterPro" id="IPR015421">
    <property type="entry name" value="PyrdxlP-dep_Trfase_major"/>
</dbReference>
<dbReference type="EMBL" id="CP078077">
    <property type="protein sequence ID" value="UPL14494.1"/>
    <property type="molecule type" value="Genomic_DNA"/>
</dbReference>
<dbReference type="Gene3D" id="3.90.1150.10">
    <property type="entry name" value="Aspartate Aminotransferase, domain 1"/>
    <property type="match status" value="1"/>
</dbReference>
<keyword evidence="7" id="KW-1185">Reference proteome</keyword>
<protein>
    <submittedName>
        <fullName evidence="6">PLP-dependent transferase</fullName>
    </submittedName>
</protein>
<comment type="cofactor">
    <cofactor evidence="1 5">
        <name>pyridoxal 5'-phosphate</name>
        <dbReference type="ChEBI" id="CHEBI:597326"/>
    </cofactor>
</comment>
<dbReference type="InterPro" id="IPR015424">
    <property type="entry name" value="PyrdxlP-dep_Trfase"/>
</dbReference>
<evidence type="ECO:0000256" key="5">
    <source>
        <dbReference type="RuleBase" id="RU362118"/>
    </source>
</evidence>
<dbReference type="InterPro" id="IPR000277">
    <property type="entry name" value="Cys/Met-Metab_PyrdxlP-dep_enz"/>
</dbReference>
<dbReference type="GO" id="GO:0016740">
    <property type="term" value="F:transferase activity"/>
    <property type="evidence" value="ECO:0007669"/>
    <property type="project" value="UniProtKB-KW"/>
</dbReference>
<dbReference type="Proteomes" id="UP000831963">
    <property type="component" value="Chromosome"/>
</dbReference>
<keyword evidence="3 6" id="KW-0808">Transferase</keyword>
<dbReference type="SUPFAM" id="SSF53383">
    <property type="entry name" value="PLP-dependent transferases"/>
    <property type="match status" value="1"/>
</dbReference>
<dbReference type="PIRSF" id="PIRSF001434">
    <property type="entry name" value="CGS"/>
    <property type="match status" value="1"/>
</dbReference>
<keyword evidence="4 5" id="KW-0663">Pyridoxal phosphate</keyword>